<evidence type="ECO:0000313" key="8">
    <source>
        <dbReference type="Proteomes" id="UP000034562"/>
    </source>
</evidence>
<comment type="similarity">
    <text evidence="2">Belongs to the transketolase family.</text>
</comment>
<dbReference type="PATRIC" id="fig|1618563.3.peg.313"/>
<reference evidence="7 8" key="1">
    <citation type="journal article" date="2015" name="Nature">
        <title>rRNA introns, odd ribosomes, and small enigmatic genomes across a large radiation of phyla.</title>
        <authorList>
            <person name="Brown C.T."/>
            <person name="Hug L.A."/>
            <person name="Thomas B.C."/>
            <person name="Sharon I."/>
            <person name="Castelle C.J."/>
            <person name="Singh A."/>
            <person name="Wilkins M.J."/>
            <person name="Williams K.H."/>
            <person name="Banfield J.F."/>
        </authorList>
    </citation>
    <scope>NUCLEOTIDE SEQUENCE [LARGE SCALE GENOMIC DNA]</scope>
</reference>
<gene>
    <name evidence="7" type="ORF">UU12_C0016G0010</name>
</gene>
<comment type="caution">
    <text evidence="7">The sequence shown here is derived from an EMBL/GenBank/DDBJ whole genome shotgun (WGS) entry which is preliminary data.</text>
</comment>
<dbReference type="Pfam" id="PF00456">
    <property type="entry name" value="Transketolase_N"/>
    <property type="match status" value="1"/>
</dbReference>
<name>A0A0G0T7U6_9BACT</name>
<evidence type="ECO:0000259" key="6">
    <source>
        <dbReference type="Pfam" id="PF00456"/>
    </source>
</evidence>
<evidence type="ECO:0000256" key="4">
    <source>
        <dbReference type="ARBA" id="ARBA00022723"/>
    </source>
</evidence>
<evidence type="ECO:0000256" key="2">
    <source>
        <dbReference type="ARBA" id="ARBA00007131"/>
    </source>
</evidence>
<comment type="cofactor">
    <cofactor evidence="1">
        <name>thiamine diphosphate</name>
        <dbReference type="ChEBI" id="CHEBI:58937"/>
    </cofactor>
</comment>
<proteinExistence type="inferred from homology"/>
<dbReference type="SUPFAM" id="SSF52518">
    <property type="entry name" value="Thiamin diphosphate-binding fold (THDP-binding)"/>
    <property type="match status" value="1"/>
</dbReference>
<dbReference type="Proteomes" id="UP000034562">
    <property type="component" value="Unassembled WGS sequence"/>
</dbReference>
<dbReference type="EMBL" id="LBZK01000016">
    <property type="protein sequence ID" value="KKR70851.1"/>
    <property type="molecule type" value="Genomic_DNA"/>
</dbReference>
<evidence type="ECO:0000313" key="7">
    <source>
        <dbReference type="EMBL" id="KKR70851.1"/>
    </source>
</evidence>
<dbReference type="CDD" id="cd02012">
    <property type="entry name" value="TPP_TK"/>
    <property type="match status" value="1"/>
</dbReference>
<accession>A0A0G0T7U6</accession>
<dbReference type="GO" id="GO:0016740">
    <property type="term" value="F:transferase activity"/>
    <property type="evidence" value="ECO:0007669"/>
    <property type="project" value="UniProtKB-KW"/>
</dbReference>
<keyword evidence="4" id="KW-0479">Metal-binding</keyword>
<evidence type="ECO:0000256" key="3">
    <source>
        <dbReference type="ARBA" id="ARBA00022679"/>
    </source>
</evidence>
<evidence type="ECO:0000256" key="1">
    <source>
        <dbReference type="ARBA" id="ARBA00001964"/>
    </source>
</evidence>
<dbReference type="Gene3D" id="3.40.50.970">
    <property type="match status" value="1"/>
</dbReference>
<sequence length="259" mass="28391">MKRTTEELKKIALQVRKDIIEMIYKAGSGHPGGSLSSVEILVSFYFGAVETGDHFFLSNGHVCPALYAVMAEKGMISKDSLASYASLGSPLQGHPERTKLKGIENTSGPLGLGLAQAAGYAAIVKDSYVYCMTSDGEHDEGNHWEAVNFAAKYKLSNLIQIIDRNRIQIEGTTDEIMPLGNLKEKYEASDWNVLEIDGHDFGEIEAAVEEARANKETPTVIIANTTFGKGVSFMESNPDWHARAPNSQEFDQAMKELVE</sequence>
<dbReference type="InterPro" id="IPR005474">
    <property type="entry name" value="Transketolase_N"/>
</dbReference>
<evidence type="ECO:0000256" key="5">
    <source>
        <dbReference type="ARBA" id="ARBA00023052"/>
    </source>
</evidence>
<dbReference type="InterPro" id="IPR029061">
    <property type="entry name" value="THDP-binding"/>
</dbReference>
<organism evidence="7 8">
    <name type="scientific">Candidatus Woesebacteria bacterium GW2011_GWA2_40_7b</name>
    <dbReference type="NCBI Taxonomy" id="1618563"/>
    <lineage>
        <taxon>Bacteria</taxon>
        <taxon>Candidatus Woeseibacteriota</taxon>
    </lineage>
</organism>
<protein>
    <submittedName>
        <fullName evidence="7">Transketolase</fullName>
    </submittedName>
</protein>
<dbReference type="PANTHER" id="PTHR47514">
    <property type="entry name" value="TRANSKETOLASE N-TERMINAL SECTION-RELATED"/>
    <property type="match status" value="1"/>
</dbReference>
<dbReference type="AlphaFoldDB" id="A0A0G0T7U6"/>
<dbReference type="GO" id="GO:0046872">
    <property type="term" value="F:metal ion binding"/>
    <property type="evidence" value="ECO:0007669"/>
    <property type="project" value="UniProtKB-KW"/>
</dbReference>
<dbReference type="PANTHER" id="PTHR47514:SF1">
    <property type="entry name" value="TRANSKETOLASE N-TERMINAL SECTION-RELATED"/>
    <property type="match status" value="1"/>
</dbReference>
<keyword evidence="3" id="KW-0808">Transferase</keyword>
<dbReference type="InterPro" id="IPR049557">
    <property type="entry name" value="Transketolase_CS"/>
</dbReference>
<dbReference type="PROSITE" id="PS00801">
    <property type="entry name" value="TRANSKETOLASE_1"/>
    <property type="match status" value="1"/>
</dbReference>
<feature type="domain" description="Transketolase N-terminal" evidence="6">
    <location>
        <begin position="11"/>
        <end position="254"/>
    </location>
</feature>
<keyword evidence="5" id="KW-0786">Thiamine pyrophosphate</keyword>
<dbReference type="STRING" id="1618563.UU12_C0016G0010"/>